<evidence type="ECO:0000256" key="6">
    <source>
        <dbReference type="ARBA" id="ARBA00047615"/>
    </source>
</evidence>
<dbReference type="InterPro" id="IPR003136">
    <property type="entry name" value="Cytidylate_kin"/>
</dbReference>
<keyword evidence="8" id="KW-0963">Cytoplasm</keyword>
<evidence type="ECO:0000256" key="2">
    <source>
        <dbReference type="ARBA" id="ARBA00022679"/>
    </source>
</evidence>
<feature type="binding site" evidence="8">
    <location>
        <begin position="7"/>
        <end position="15"/>
    </location>
    <ligand>
        <name>ATP</name>
        <dbReference type="ChEBI" id="CHEBI:30616"/>
    </ligand>
</feature>
<organism evidence="10 11">
    <name type="scientific">Roseiconus lacunae</name>
    <dbReference type="NCBI Taxonomy" id="2605694"/>
    <lineage>
        <taxon>Bacteria</taxon>
        <taxon>Pseudomonadati</taxon>
        <taxon>Planctomycetota</taxon>
        <taxon>Planctomycetia</taxon>
        <taxon>Pirellulales</taxon>
        <taxon>Pirellulaceae</taxon>
        <taxon>Roseiconus</taxon>
    </lineage>
</organism>
<evidence type="ECO:0000256" key="3">
    <source>
        <dbReference type="ARBA" id="ARBA00022741"/>
    </source>
</evidence>
<dbReference type="SUPFAM" id="SSF52540">
    <property type="entry name" value="P-loop containing nucleoside triphosphate hydrolases"/>
    <property type="match status" value="1"/>
</dbReference>
<reference evidence="10 11" key="1">
    <citation type="submission" date="2023-06" db="EMBL/GenBank/DDBJ databases">
        <title>Roseiconus lacunae JC819 isolated from Gulf of Mannar region, Tamil Nadu.</title>
        <authorList>
            <person name="Pk S."/>
            <person name="Ch S."/>
            <person name="Ch V.R."/>
        </authorList>
    </citation>
    <scope>NUCLEOTIDE SEQUENCE [LARGE SCALE GENOMIC DNA]</scope>
    <source>
        <strain evidence="10 11">JC819</strain>
    </source>
</reference>
<comment type="catalytic activity">
    <reaction evidence="6 8">
        <text>dCMP + ATP = dCDP + ADP</text>
        <dbReference type="Rhea" id="RHEA:25094"/>
        <dbReference type="ChEBI" id="CHEBI:30616"/>
        <dbReference type="ChEBI" id="CHEBI:57566"/>
        <dbReference type="ChEBI" id="CHEBI:58593"/>
        <dbReference type="ChEBI" id="CHEBI:456216"/>
        <dbReference type="EC" id="2.7.4.25"/>
    </reaction>
</comment>
<sequence>MIVTIDGPAGAGKSSIAHQVASRLGFEFLDTGALYRAATLAAMRDSINLDDAERLASFVGTIAITWRDKAVWIDDENVSEQIRTPEVTQSIRHLADVPAVRAELSQLQRQIAAGRNIVTEGRDQGAEVFPDAECKVFLTASPLERAKRRMRQLAESGRYLSVEDVLAAQNQRDLEDRLRDVGRLRAADDAVVVNTDGMLPEQVLDTIVNLAKERMGDNKNA</sequence>
<dbReference type="RefSeq" id="WP_230779828.1">
    <property type="nucleotide sequence ID" value="NZ_CP141221.1"/>
</dbReference>
<dbReference type="Pfam" id="PF02224">
    <property type="entry name" value="Cytidylate_kin"/>
    <property type="match status" value="1"/>
</dbReference>
<keyword evidence="11" id="KW-1185">Reference proteome</keyword>
<name>A0ABT7PP80_9BACT</name>
<protein>
    <recommendedName>
        <fullName evidence="8">Cytidylate kinase</fullName>
        <shortName evidence="8">CK</shortName>
        <ecNumber evidence="8">2.7.4.25</ecNumber>
    </recommendedName>
    <alternativeName>
        <fullName evidence="8">Cytidine monophosphate kinase</fullName>
        <shortName evidence="8">CMP kinase</shortName>
    </alternativeName>
</protein>
<gene>
    <name evidence="8 10" type="primary">cmk</name>
    <name evidence="10" type="ORF">QTN89_21090</name>
</gene>
<dbReference type="InterPro" id="IPR027417">
    <property type="entry name" value="P-loop_NTPase"/>
</dbReference>
<evidence type="ECO:0000256" key="4">
    <source>
        <dbReference type="ARBA" id="ARBA00022777"/>
    </source>
</evidence>
<comment type="catalytic activity">
    <reaction evidence="7 8">
        <text>CMP + ATP = CDP + ADP</text>
        <dbReference type="Rhea" id="RHEA:11600"/>
        <dbReference type="ChEBI" id="CHEBI:30616"/>
        <dbReference type="ChEBI" id="CHEBI:58069"/>
        <dbReference type="ChEBI" id="CHEBI:60377"/>
        <dbReference type="ChEBI" id="CHEBI:456216"/>
        <dbReference type="EC" id="2.7.4.25"/>
    </reaction>
</comment>
<comment type="caution">
    <text evidence="10">The sequence shown here is derived from an EMBL/GenBank/DDBJ whole genome shotgun (WGS) entry which is preliminary data.</text>
</comment>
<evidence type="ECO:0000256" key="5">
    <source>
        <dbReference type="ARBA" id="ARBA00022840"/>
    </source>
</evidence>
<evidence type="ECO:0000313" key="11">
    <source>
        <dbReference type="Proteomes" id="UP001239462"/>
    </source>
</evidence>
<dbReference type="Proteomes" id="UP001239462">
    <property type="component" value="Unassembled WGS sequence"/>
</dbReference>
<feature type="domain" description="Cytidylate kinase" evidence="9">
    <location>
        <begin position="3"/>
        <end position="212"/>
    </location>
</feature>
<comment type="subcellular location">
    <subcellularLocation>
        <location evidence="8">Cytoplasm</location>
    </subcellularLocation>
</comment>
<dbReference type="EC" id="2.7.4.25" evidence="8"/>
<dbReference type="EMBL" id="JASZZN010000017">
    <property type="protein sequence ID" value="MDM4017956.1"/>
    <property type="molecule type" value="Genomic_DNA"/>
</dbReference>
<evidence type="ECO:0000313" key="10">
    <source>
        <dbReference type="EMBL" id="MDM4017956.1"/>
    </source>
</evidence>
<dbReference type="PANTHER" id="PTHR21299">
    <property type="entry name" value="CYTIDYLATE KINASE/PANTOATE-BETA-ALANINE LIGASE"/>
    <property type="match status" value="1"/>
</dbReference>
<accession>A0ABT7PP80</accession>
<dbReference type="InterPro" id="IPR011994">
    <property type="entry name" value="Cytidylate_kinase_dom"/>
</dbReference>
<dbReference type="NCBIfam" id="TIGR00017">
    <property type="entry name" value="cmk"/>
    <property type="match status" value="1"/>
</dbReference>
<dbReference type="GO" id="GO:0016301">
    <property type="term" value="F:kinase activity"/>
    <property type="evidence" value="ECO:0007669"/>
    <property type="project" value="UniProtKB-KW"/>
</dbReference>
<evidence type="ECO:0000256" key="8">
    <source>
        <dbReference type="HAMAP-Rule" id="MF_00238"/>
    </source>
</evidence>
<dbReference type="CDD" id="cd02020">
    <property type="entry name" value="CMPK"/>
    <property type="match status" value="1"/>
</dbReference>
<evidence type="ECO:0000256" key="7">
    <source>
        <dbReference type="ARBA" id="ARBA00048478"/>
    </source>
</evidence>
<comment type="similarity">
    <text evidence="1 8">Belongs to the cytidylate kinase family. Type 1 subfamily.</text>
</comment>
<keyword evidence="5 8" id="KW-0067">ATP-binding</keyword>
<dbReference type="Gene3D" id="3.40.50.300">
    <property type="entry name" value="P-loop containing nucleotide triphosphate hydrolases"/>
    <property type="match status" value="1"/>
</dbReference>
<dbReference type="PANTHER" id="PTHR21299:SF2">
    <property type="entry name" value="CYTIDYLATE KINASE"/>
    <property type="match status" value="1"/>
</dbReference>
<proteinExistence type="inferred from homology"/>
<keyword evidence="4 8" id="KW-0418">Kinase</keyword>
<evidence type="ECO:0000256" key="1">
    <source>
        <dbReference type="ARBA" id="ARBA00009427"/>
    </source>
</evidence>
<keyword evidence="3 8" id="KW-0547">Nucleotide-binding</keyword>
<evidence type="ECO:0000259" key="9">
    <source>
        <dbReference type="Pfam" id="PF02224"/>
    </source>
</evidence>
<keyword evidence="2 8" id="KW-0808">Transferase</keyword>
<dbReference type="HAMAP" id="MF_00238">
    <property type="entry name" value="Cytidyl_kinase_type1"/>
    <property type="match status" value="1"/>
</dbReference>